<sequence length="63" mass="7065">MAYHWIMKGIASWICRPDNGELSSPEAIKGAKIGKIAQERTDSQKERLVEYSSSLVTLMRIGL</sequence>
<name>A0A9W9WYG5_9EURO</name>
<dbReference type="Proteomes" id="UP001147760">
    <property type="component" value="Unassembled WGS sequence"/>
</dbReference>
<gene>
    <name evidence="1" type="ORF">N7530_004618</name>
</gene>
<keyword evidence="2" id="KW-1185">Reference proteome</keyword>
<comment type="caution">
    <text evidence="1">The sequence shown here is derived from an EMBL/GenBank/DDBJ whole genome shotgun (WGS) entry which is preliminary data.</text>
</comment>
<evidence type="ECO:0000313" key="2">
    <source>
        <dbReference type="Proteomes" id="UP001147760"/>
    </source>
</evidence>
<reference evidence="1" key="2">
    <citation type="journal article" date="2023" name="IMA Fungus">
        <title>Comparative genomic study of the Penicillium genus elucidates a diverse pangenome and 15 lateral gene transfer events.</title>
        <authorList>
            <person name="Petersen C."/>
            <person name="Sorensen T."/>
            <person name="Nielsen M.R."/>
            <person name="Sondergaard T.E."/>
            <person name="Sorensen J.L."/>
            <person name="Fitzpatrick D.A."/>
            <person name="Frisvad J.C."/>
            <person name="Nielsen K.L."/>
        </authorList>
    </citation>
    <scope>NUCLEOTIDE SEQUENCE</scope>
    <source>
        <strain evidence="1">IBT 17660</strain>
    </source>
</reference>
<dbReference type="EMBL" id="JAPWDO010000003">
    <property type="protein sequence ID" value="KAJ5479109.1"/>
    <property type="molecule type" value="Genomic_DNA"/>
</dbReference>
<protein>
    <submittedName>
        <fullName evidence="1">Uncharacterized protein</fullName>
    </submittedName>
</protein>
<evidence type="ECO:0000313" key="1">
    <source>
        <dbReference type="EMBL" id="KAJ5479109.1"/>
    </source>
</evidence>
<reference evidence="1" key="1">
    <citation type="submission" date="2022-12" db="EMBL/GenBank/DDBJ databases">
        <authorList>
            <person name="Petersen C."/>
        </authorList>
    </citation>
    <scope>NUCLEOTIDE SEQUENCE</scope>
    <source>
        <strain evidence="1">IBT 17660</strain>
    </source>
</reference>
<dbReference type="AlphaFoldDB" id="A0A9W9WYG5"/>
<proteinExistence type="predicted"/>
<accession>A0A9W9WYG5</accession>
<organism evidence="1 2">
    <name type="scientific">Penicillium desertorum</name>
    <dbReference type="NCBI Taxonomy" id="1303715"/>
    <lineage>
        <taxon>Eukaryota</taxon>
        <taxon>Fungi</taxon>
        <taxon>Dikarya</taxon>
        <taxon>Ascomycota</taxon>
        <taxon>Pezizomycotina</taxon>
        <taxon>Eurotiomycetes</taxon>
        <taxon>Eurotiomycetidae</taxon>
        <taxon>Eurotiales</taxon>
        <taxon>Aspergillaceae</taxon>
        <taxon>Penicillium</taxon>
    </lineage>
</organism>